<protein>
    <submittedName>
        <fullName evidence="6">WD repeat-containing protein</fullName>
    </submittedName>
</protein>
<organism evidence="6 7">
    <name type="scientific">Gossypium arboreum</name>
    <name type="common">Tree cotton</name>
    <name type="synonym">Gossypium nanking</name>
    <dbReference type="NCBI Taxonomy" id="29729"/>
    <lineage>
        <taxon>Eukaryota</taxon>
        <taxon>Viridiplantae</taxon>
        <taxon>Streptophyta</taxon>
        <taxon>Embryophyta</taxon>
        <taxon>Tracheophyta</taxon>
        <taxon>Spermatophyta</taxon>
        <taxon>Magnoliopsida</taxon>
        <taxon>eudicotyledons</taxon>
        <taxon>Gunneridae</taxon>
        <taxon>Pentapetalae</taxon>
        <taxon>rosids</taxon>
        <taxon>malvids</taxon>
        <taxon>Malvales</taxon>
        <taxon>Malvaceae</taxon>
        <taxon>Malvoideae</taxon>
        <taxon>Gossypium</taxon>
    </lineage>
</organism>
<keyword evidence="2" id="KW-0677">Repeat</keyword>
<evidence type="ECO:0000259" key="5">
    <source>
        <dbReference type="Pfam" id="PF04192"/>
    </source>
</evidence>
<sequence>MDTEKAYVWRLQNFVIGEHILRPCPENPTPVKACAISACGNFAVLGTAGGWIERFNLQSGISRGSYVDTPKGSAHDGEVVGVACDSTNTLMISAGYHGDIKVWDFKGCYVKSSWEVGCTVVKVVYNRLNGLLATVTDDLVICLYDVVALRMVRKFEGHTDRITDICFSEDGKWLLSSSMDGSLRIWDVVLARQIDAIHVDVSITALSLSPNMDVLATTHVDQNGVYLVNRSIFSGASNVDSFASGKEVVNVRLPSISSMNGSQTEDSDEPVTDNSVSKDASVSPTFIKQIPELVTLSLLPKSQWQSLINLDIIKVRNKPIEPPKKPEKAPFFLPSVPSLSGEILFTPSEANGDVKGNDLVMNDRKLDLAPSPFLQLLQSSAEIKNCKFHLEILSNIRQKGLSASALDMELRMLQIIDDENLEDLDGKPEMISIELLLDYFVCEISYKNNFEFIQAVIRHFEYVYVPGHDPNVKNQPIT</sequence>
<dbReference type="GO" id="GO:0034388">
    <property type="term" value="C:Pwp2p-containing subcomplex of 90S preribosome"/>
    <property type="evidence" value="ECO:0007669"/>
    <property type="project" value="TreeGrafter"/>
</dbReference>
<keyword evidence="7" id="KW-1185">Reference proteome</keyword>
<dbReference type="PROSITE" id="PS50294">
    <property type="entry name" value="WD_REPEATS_REGION"/>
    <property type="match status" value="1"/>
</dbReference>
<proteinExistence type="predicted"/>
<dbReference type="Pfam" id="PF04192">
    <property type="entry name" value="Utp21"/>
    <property type="match status" value="1"/>
</dbReference>
<accession>A0A0B0NKR6</accession>
<gene>
    <name evidence="6" type="ORF">F383_17679</name>
</gene>
<name>A0A0B0NKR6_GOSAR</name>
<dbReference type="GO" id="GO:0006364">
    <property type="term" value="P:rRNA processing"/>
    <property type="evidence" value="ECO:0007669"/>
    <property type="project" value="InterPro"/>
</dbReference>
<dbReference type="Pfam" id="PF25168">
    <property type="entry name" value="Beta-prop_WDR36-Utp21_2nd"/>
    <property type="match status" value="1"/>
</dbReference>
<dbReference type="InterPro" id="IPR019775">
    <property type="entry name" value="WD40_repeat_CS"/>
</dbReference>
<dbReference type="InterPro" id="IPR036322">
    <property type="entry name" value="WD40_repeat_dom_sf"/>
</dbReference>
<feature type="repeat" description="WD" evidence="3">
    <location>
        <begin position="155"/>
        <end position="188"/>
    </location>
</feature>
<feature type="domain" description="WDR36/Utp21 C-terminal" evidence="5">
    <location>
        <begin position="289"/>
        <end position="460"/>
    </location>
</feature>
<dbReference type="SMART" id="SM00320">
    <property type="entry name" value="WD40"/>
    <property type="match status" value="4"/>
</dbReference>
<evidence type="ECO:0000256" key="4">
    <source>
        <dbReference type="SAM" id="MobiDB-lite"/>
    </source>
</evidence>
<keyword evidence="1 3" id="KW-0853">WD repeat</keyword>
<dbReference type="Proteomes" id="UP000032142">
    <property type="component" value="Unassembled WGS sequence"/>
</dbReference>
<dbReference type="GO" id="GO:0032040">
    <property type="term" value="C:small-subunit processome"/>
    <property type="evidence" value="ECO:0007669"/>
    <property type="project" value="InterPro"/>
</dbReference>
<reference evidence="7" key="1">
    <citation type="submission" date="2014-09" db="EMBL/GenBank/DDBJ databases">
        <authorList>
            <person name="Mudge J."/>
            <person name="Ramaraj T."/>
            <person name="Lindquist I.E."/>
            <person name="Bharti A.K."/>
            <person name="Sundararajan A."/>
            <person name="Cameron C.T."/>
            <person name="Woodward J.E."/>
            <person name="May G.D."/>
            <person name="Brubaker C."/>
            <person name="Broadhvest J."/>
            <person name="Wilkins T.A."/>
        </authorList>
    </citation>
    <scope>NUCLEOTIDE SEQUENCE</scope>
    <source>
        <strain evidence="7">cv. AKA8401</strain>
    </source>
</reference>
<dbReference type="Gene3D" id="2.130.10.10">
    <property type="entry name" value="YVTN repeat-like/Quinoprotein amine dehydrogenase"/>
    <property type="match status" value="1"/>
</dbReference>
<dbReference type="PROSITE" id="PS00678">
    <property type="entry name" value="WD_REPEATS_1"/>
    <property type="match status" value="1"/>
</dbReference>
<evidence type="ECO:0000256" key="2">
    <source>
        <dbReference type="ARBA" id="ARBA00022737"/>
    </source>
</evidence>
<feature type="region of interest" description="Disordered" evidence="4">
    <location>
        <begin position="257"/>
        <end position="278"/>
    </location>
</feature>
<evidence type="ECO:0000313" key="6">
    <source>
        <dbReference type="EMBL" id="KHG12374.1"/>
    </source>
</evidence>
<evidence type="ECO:0000313" key="7">
    <source>
        <dbReference type="Proteomes" id="UP000032142"/>
    </source>
</evidence>
<dbReference type="AlphaFoldDB" id="A0A0B0NKR6"/>
<dbReference type="InterPro" id="IPR015943">
    <property type="entry name" value="WD40/YVTN_repeat-like_dom_sf"/>
</dbReference>
<dbReference type="InterPro" id="IPR001680">
    <property type="entry name" value="WD40_rpt"/>
</dbReference>
<evidence type="ECO:0000256" key="1">
    <source>
        <dbReference type="ARBA" id="ARBA00022574"/>
    </source>
</evidence>
<dbReference type="SUPFAM" id="SSF50978">
    <property type="entry name" value="WD40 repeat-like"/>
    <property type="match status" value="1"/>
</dbReference>
<dbReference type="PANTHER" id="PTHR22840">
    <property type="entry name" value="WD REPEAT-CONTAINING PROTEIN 36"/>
    <property type="match status" value="1"/>
</dbReference>
<evidence type="ECO:0000256" key="3">
    <source>
        <dbReference type="PROSITE-ProRule" id="PRU00221"/>
    </source>
</evidence>
<dbReference type="EMBL" id="KN397545">
    <property type="protein sequence ID" value="KHG12374.1"/>
    <property type="molecule type" value="Genomic_DNA"/>
</dbReference>
<dbReference type="PROSITE" id="PS50082">
    <property type="entry name" value="WD_REPEATS_2"/>
    <property type="match status" value="2"/>
</dbReference>
<dbReference type="PANTHER" id="PTHR22840:SF12">
    <property type="entry name" value="WD REPEAT-CONTAINING PROTEIN 36"/>
    <property type="match status" value="1"/>
</dbReference>
<dbReference type="InterPro" id="IPR007319">
    <property type="entry name" value="WDR36/Utp21_C"/>
</dbReference>
<feature type="repeat" description="WD" evidence="3">
    <location>
        <begin position="72"/>
        <end position="106"/>
    </location>
</feature>